<dbReference type="PROSITE" id="PS51203">
    <property type="entry name" value="CS"/>
    <property type="match status" value="1"/>
</dbReference>
<evidence type="ECO:0000313" key="7">
    <source>
        <dbReference type="Proteomes" id="UP000807469"/>
    </source>
</evidence>
<dbReference type="EMBL" id="MU155145">
    <property type="protein sequence ID" value="KAF9484312.1"/>
    <property type="molecule type" value="Genomic_DNA"/>
</dbReference>
<feature type="domain" description="CS" evidence="5">
    <location>
        <begin position="43"/>
        <end position="150"/>
    </location>
</feature>
<protein>
    <submittedName>
        <fullName evidence="6">Small heat shock protein</fullName>
    </submittedName>
</protein>
<proteinExistence type="inferred from homology"/>
<evidence type="ECO:0000259" key="4">
    <source>
        <dbReference type="PROSITE" id="PS01031"/>
    </source>
</evidence>
<dbReference type="Proteomes" id="UP000807469">
    <property type="component" value="Unassembled WGS sequence"/>
</dbReference>
<dbReference type="OrthoDB" id="1431247at2759"/>
<dbReference type="PANTHER" id="PTHR11527">
    <property type="entry name" value="HEAT-SHOCK PROTEIN 20 FAMILY MEMBER"/>
    <property type="match status" value="1"/>
</dbReference>
<dbReference type="SUPFAM" id="SSF49764">
    <property type="entry name" value="HSP20-like chaperones"/>
    <property type="match status" value="1"/>
</dbReference>
<feature type="domain" description="SHSP" evidence="4">
    <location>
        <begin position="39"/>
        <end position="152"/>
    </location>
</feature>
<dbReference type="InterPro" id="IPR008978">
    <property type="entry name" value="HSP20-like_chaperone"/>
</dbReference>
<comment type="caution">
    <text evidence="6">The sequence shown here is derived from an EMBL/GenBank/DDBJ whole genome shotgun (WGS) entry which is preliminary data.</text>
</comment>
<dbReference type="CDD" id="cd06464">
    <property type="entry name" value="ACD_sHsps-like"/>
    <property type="match status" value="1"/>
</dbReference>
<keyword evidence="7" id="KW-1185">Reference proteome</keyword>
<evidence type="ECO:0000259" key="5">
    <source>
        <dbReference type="PROSITE" id="PS51203"/>
    </source>
</evidence>
<dbReference type="Gene3D" id="2.60.40.790">
    <property type="match status" value="1"/>
</dbReference>
<accession>A0A9P6CYP6</accession>
<dbReference type="PROSITE" id="PS01031">
    <property type="entry name" value="SHSP"/>
    <property type="match status" value="1"/>
</dbReference>
<dbReference type="AlphaFoldDB" id="A0A9P6CYP6"/>
<keyword evidence="1 6" id="KW-0346">Stress response</keyword>
<evidence type="ECO:0000256" key="1">
    <source>
        <dbReference type="ARBA" id="ARBA00023016"/>
    </source>
</evidence>
<sequence>MSVFFYEPFYDFERFFDEALPTTLFRAPGQVAQRNIPEGAVRTFRPRMDLHEDKEKNLVTATFEFPGVKKEDIQIDVNNGRLTVSAETKQSSDYEEGGYAVRERRFGQFSRTLQLPEGIKEQEINASVDSGVLTVTFPRSTPEQAPKRITIA</sequence>
<dbReference type="InterPro" id="IPR007052">
    <property type="entry name" value="CS_dom"/>
</dbReference>
<evidence type="ECO:0000313" key="6">
    <source>
        <dbReference type="EMBL" id="KAF9484312.1"/>
    </source>
</evidence>
<name>A0A9P6CYP6_9AGAR</name>
<organism evidence="6 7">
    <name type="scientific">Pholiota conissans</name>
    <dbReference type="NCBI Taxonomy" id="109636"/>
    <lineage>
        <taxon>Eukaryota</taxon>
        <taxon>Fungi</taxon>
        <taxon>Dikarya</taxon>
        <taxon>Basidiomycota</taxon>
        <taxon>Agaricomycotina</taxon>
        <taxon>Agaricomycetes</taxon>
        <taxon>Agaricomycetidae</taxon>
        <taxon>Agaricales</taxon>
        <taxon>Agaricineae</taxon>
        <taxon>Strophariaceae</taxon>
        <taxon>Pholiota</taxon>
    </lineage>
</organism>
<comment type="similarity">
    <text evidence="2 3">Belongs to the small heat shock protein (HSP20) family.</text>
</comment>
<dbReference type="Pfam" id="PF00011">
    <property type="entry name" value="HSP20"/>
    <property type="match status" value="1"/>
</dbReference>
<dbReference type="InterPro" id="IPR002068">
    <property type="entry name" value="A-crystallin/Hsp20_dom"/>
</dbReference>
<evidence type="ECO:0000256" key="2">
    <source>
        <dbReference type="PROSITE-ProRule" id="PRU00285"/>
    </source>
</evidence>
<evidence type="ECO:0000256" key="3">
    <source>
        <dbReference type="RuleBase" id="RU003616"/>
    </source>
</evidence>
<reference evidence="6" key="1">
    <citation type="submission" date="2020-11" db="EMBL/GenBank/DDBJ databases">
        <authorList>
            <consortium name="DOE Joint Genome Institute"/>
            <person name="Ahrendt S."/>
            <person name="Riley R."/>
            <person name="Andreopoulos W."/>
            <person name="Labutti K."/>
            <person name="Pangilinan J."/>
            <person name="Ruiz-Duenas F.J."/>
            <person name="Barrasa J.M."/>
            <person name="Sanchez-Garcia M."/>
            <person name="Camarero S."/>
            <person name="Miyauchi S."/>
            <person name="Serrano A."/>
            <person name="Linde D."/>
            <person name="Babiker R."/>
            <person name="Drula E."/>
            <person name="Ayuso-Fernandez I."/>
            <person name="Pacheco R."/>
            <person name="Padilla G."/>
            <person name="Ferreira P."/>
            <person name="Barriuso J."/>
            <person name="Kellner H."/>
            <person name="Castanera R."/>
            <person name="Alfaro M."/>
            <person name="Ramirez L."/>
            <person name="Pisabarro A.G."/>
            <person name="Kuo A."/>
            <person name="Tritt A."/>
            <person name="Lipzen A."/>
            <person name="He G."/>
            <person name="Yan M."/>
            <person name="Ng V."/>
            <person name="Cullen D."/>
            <person name="Martin F."/>
            <person name="Rosso M.-N."/>
            <person name="Henrissat B."/>
            <person name="Hibbett D."/>
            <person name="Martinez A.T."/>
            <person name="Grigoriev I.V."/>
        </authorList>
    </citation>
    <scope>NUCLEOTIDE SEQUENCE</scope>
    <source>
        <strain evidence="6">CIRM-BRFM 674</strain>
    </source>
</reference>
<dbReference type="InterPro" id="IPR031107">
    <property type="entry name" value="Small_HSP"/>
</dbReference>
<gene>
    <name evidence="6" type="ORF">BDN70DRAFT_872819</name>
</gene>